<reference evidence="1 2" key="1">
    <citation type="journal article" date="2012" name="Eukaryot. Cell">
        <title>Genome sequence of the fungus Glarea lozoyensis: the first genome sequence of a species from the Helotiaceae family.</title>
        <authorList>
            <person name="Youssar L."/>
            <person name="Gruening B.A."/>
            <person name="Erxleben A."/>
            <person name="Guenther S."/>
            <person name="Huettel W."/>
        </authorList>
    </citation>
    <scope>NUCLEOTIDE SEQUENCE [LARGE SCALE GENOMIC DNA]</scope>
    <source>
        <strain evidence="2">ATCC 74030 / MF5533</strain>
    </source>
</reference>
<name>H0EJX6_GLAL7</name>
<gene>
    <name evidence="1" type="ORF">M7I_2860</name>
</gene>
<protein>
    <submittedName>
        <fullName evidence="1">Uncharacterized protein</fullName>
    </submittedName>
</protein>
<evidence type="ECO:0000313" key="2">
    <source>
        <dbReference type="Proteomes" id="UP000005446"/>
    </source>
</evidence>
<dbReference type="Proteomes" id="UP000005446">
    <property type="component" value="Unassembled WGS sequence"/>
</dbReference>
<organism evidence="1 2">
    <name type="scientific">Glarea lozoyensis (strain ATCC 74030 / MF5533)</name>
    <dbReference type="NCBI Taxonomy" id="1104152"/>
    <lineage>
        <taxon>Eukaryota</taxon>
        <taxon>Fungi</taxon>
        <taxon>Dikarya</taxon>
        <taxon>Ascomycota</taxon>
        <taxon>Pezizomycotina</taxon>
        <taxon>Leotiomycetes</taxon>
        <taxon>Helotiales</taxon>
        <taxon>Helotiaceae</taxon>
        <taxon>Glarea</taxon>
    </lineage>
</organism>
<proteinExistence type="predicted"/>
<comment type="caution">
    <text evidence="1">The sequence shown here is derived from an EMBL/GenBank/DDBJ whole genome shotgun (WGS) entry which is preliminary data.</text>
</comment>
<dbReference type="EMBL" id="AGUE01000060">
    <property type="protein sequence ID" value="EHL01167.1"/>
    <property type="molecule type" value="Genomic_DNA"/>
</dbReference>
<sequence length="92" mass="10434">MSGADSKILDPVDVTCGAVRKCENEQSCPVSSYSVYDVERCEDEEFEYFVNALEEQLLIKHVILNLHLYDLDSTPKFFSVALPKFSAVVFSY</sequence>
<dbReference type="OrthoDB" id="10510423at2759"/>
<dbReference type="HOGENOM" id="CLU_2413450_0_0_1"/>
<dbReference type="InParanoid" id="H0EJX6"/>
<dbReference type="AlphaFoldDB" id="H0EJX6"/>
<keyword evidence="2" id="KW-1185">Reference proteome</keyword>
<accession>H0EJX6</accession>
<evidence type="ECO:0000313" key="1">
    <source>
        <dbReference type="EMBL" id="EHL01167.1"/>
    </source>
</evidence>